<dbReference type="Proteomes" id="UP000306378">
    <property type="component" value="Unassembled WGS sequence"/>
</dbReference>
<evidence type="ECO:0000313" key="3">
    <source>
        <dbReference type="Proteomes" id="UP000306378"/>
    </source>
</evidence>
<sequence length="387" mass="41691">MARDHGRLLCRIWTDPDFRALPRTAQALYAQLISQKEVNNAGVLPLMLSKWAKGCDEMTSTAIVADLAALVDGRFVVVDTDTEEVLVRSFIRNDGVLKQPNVFKNALRCAEAVDSPAIRAALAVELRRTGRADAVRTADILSPSETDSQPIDNPSETLPEGFEEGSETLPDSDLENRRSNPSETLPNVETLREPFPEPCGVGEGVGEGEISSYVVGHLGGVARTHTRDAHARETTPTPTAIPSTPFCTQHPGGTPDPCRACADTRKRYEASEVARLEAETARRHAEARAQSEAAQQRAADRRAAIAACDMCDAEGYVGRQLCDHTPEPSRRPSIREQYEALKRAQEAETGAPTPGVAEAPESPSAGDLATETTAPESTAAEQEHAHA</sequence>
<organism evidence="2 3">
    <name type="scientific">Nocardia cyriacigeorgica</name>
    <dbReference type="NCBI Taxonomy" id="135487"/>
    <lineage>
        <taxon>Bacteria</taxon>
        <taxon>Bacillati</taxon>
        <taxon>Actinomycetota</taxon>
        <taxon>Actinomycetes</taxon>
        <taxon>Mycobacteriales</taxon>
        <taxon>Nocardiaceae</taxon>
        <taxon>Nocardia</taxon>
    </lineage>
</organism>
<feature type="compositionally biased region" description="Low complexity" evidence="1">
    <location>
        <begin position="234"/>
        <end position="245"/>
    </location>
</feature>
<reference evidence="2 3" key="1">
    <citation type="submission" date="2019-05" db="EMBL/GenBank/DDBJ databases">
        <title>Genomes sequences of two Nocardia cyriacigeorgica environmental isolates, type strains Nocardia asteroides ATCC 19247 and Nocardia cyriacigeorgica DSM 44484.</title>
        <authorList>
            <person name="Vautrin F."/>
            <person name="Bergeron E."/>
            <person name="Dubost A."/>
            <person name="Abrouk D."/>
            <person name="Rodriguez Nava V."/>
            <person name="Pujic P."/>
        </authorList>
    </citation>
    <scope>NUCLEOTIDE SEQUENCE [LARGE SCALE GENOMIC DNA]</scope>
    <source>
        <strain evidence="2 3">EML 446</strain>
    </source>
</reference>
<feature type="region of interest" description="Disordered" evidence="1">
    <location>
        <begin position="226"/>
        <end position="255"/>
    </location>
</feature>
<name>A0A5R8NB12_9NOCA</name>
<protein>
    <submittedName>
        <fullName evidence="2">Uncharacterized protein</fullName>
    </submittedName>
</protein>
<evidence type="ECO:0000313" key="2">
    <source>
        <dbReference type="EMBL" id="TLF72892.1"/>
    </source>
</evidence>
<feature type="region of interest" description="Disordered" evidence="1">
    <location>
        <begin position="137"/>
        <end position="197"/>
    </location>
</feature>
<comment type="caution">
    <text evidence="2">The sequence shown here is derived from an EMBL/GenBank/DDBJ whole genome shotgun (WGS) entry which is preliminary data.</text>
</comment>
<dbReference type="EMBL" id="VBUT01000014">
    <property type="protein sequence ID" value="TLF72892.1"/>
    <property type="molecule type" value="Genomic_DNA"/>
</dbReference>
<feature type="region of interest" description="Disordered" evidence="1">
    <location>
        <begin position="322"/>
        <end position="387"/>
    </location>
</feature>
<feature type="compositionally biased region" description="Polar residues" evidence="1">
    <location>
        <begin position="143"/>
        <end position="156"/>
    </location>
</feature>
<evidence type="ECO:0000256" key="1">
    <source>
        <dbReference type="SAM" id="MobiDB-lite"/>
    </source>
</evidence>
<accession>A0A5R8NB12</accession>
<proteinExistence type="predicted"/>
<dbReference type="AlphaFoldDB" id="A0A5R8NB12"/>
<feature type="compositionally biased region" description="Acidic residues" evidence="1">
    <location>
        <begin position="161"/>
        <end position="173"/>
    </location>
</feature>
<dbReference type="RefSeq" id="WP_138452772.1">
    <property type="nucleotide sequence ID" value="NZ_VBUT01000014.1"/>
</dbReference>
<feature type="compositionally biased region" description="Low complexity" evidence="1">
    <location>
        <begin position="369"/>
        <end position="380"/>
    </location>
</feature>
<feature type="compositionally biased region" description="Basic and acidic residues" evidence="1">
    <location>
        <begin position="322"/>
        <end position="346"/>
    </location>
</feature>
<gene>
    <name evidence="2" type="ORF">FEK34_28120</name>
</gene>